<dbReference type="EMBL" id="DTBX01000083">
    <property type="protein sequence ID" value="HGQ55277.1"/>
    <property type="molecule type" value="Genomic_DNA"/>
</dbReference>
<dbReference type="InterPro" id="IPR020103">
    <property type="entry name" value="PsdUridine_synth_cat_dom_sf"/>
</dbReference>
<dbReference type="InterPro" id="IPR020094">
    <property type="entry name" value="TruA/RsuA/RluB/E/F_N"/>
</dbReference>
<protein>
    <recommendedName>
        <fullName evidence="4">tRNA pseudouridine synthase A</fullName>
        <ecNumber evidence="4">5.4.99.12</ecNumber>
    </recommendedName>
    <alternativeName>
        <fullName evidence="4">tRNA pseudouridine(38-40) synthase</fullName>
    </alternativeName>
    <alternativeName>
        <fullName evidence="4">tRNA pseudouridylate synthase I</fullName>
    </alternativeName>
    <alternativeName>
        <fullName evidence="4">tRNA-uridine isomerase I</fullName>
    </alternativeName>
</protein>
<feature type="binding site" evidence="4 6">
    <location>
        <position position="112"/>
    </location>
    <ligand>
        <name>substrate</name>
    </ligand>
</feature>
<dbReference type="Gene3D" id="3.30.70.660">
    <property type="entry name" value="Pseudouridine synthase I, catalytic domain, C-terminal subdomain"/>
    <property type="match status" value="1"/>
</dbReference>
<evidence type="ECO:0000313" key="9">
    <source>
        <dbReference type="EMBL" id="HGQ55277.1"/>
    </source>
</evidence>
<proteinExistence type="inferred from homology"/>
<dbReference type="GO" id="GO:0160147">
    <property type="term" value="F:tRNA pseudouridine(38-40) synthase activity"/>
    <property type="evidence" value="ECO:0007669"/>
    <property type="project" value="UniProtKB-EC"/>
</dbReference>
<keyword evidence="2 4" id="KW-0819">tRNA processing</keyword>
<organism evidence="9">
    <name type="scientific">candidate division WOR-3 bacterium</name>
    <dbReference type="NCBI Taxonomy" id="2052148"/>
    <lineage>
        <taxon>Bacteria</taxon>
        <taxon>Bacteria division WOR-3</taxon>
    </lineage>
</organism>
<evidence type="ECO:0000256" key="1">
    <source>
        <dbReference type="ARBA" id="ARBA00009375"/>
    </source>
</evidence>
<dbReference type="GO" id="GO:0031119">
    <property type="term" value="P:tRNA pseudouridine synthesis"/>
    <property type="evidence" value="ECO:0007669"/>
    <property type="project" value="UniProtKB-UniRule"/>
</dbReference>
<dbReference type="HAMAP" id="MF_00171">
    <property type="entry name" value="TruA"/>
    <property type="match status" value="1"/>
</dbReference>
<evidence type="ECO:0000256" key="4">
    <source>
        <dbReference type="HAMAP-Rule" id="MF_00171"/>
    </source>
</evidence>
<feature type="active site" description="Nucleophile" evidence="4 5">
    <location>
        <position position="52"/>
    </location>
</feature>
<keyword evidence="3 4" id="KW-0413">Isomerase</keyword>
<comment type="catalytic activity">
    <reaction evidence="4 7">
        <text>uridine(38/39/40) in tRNA = pseudouridine(38/39/40) in tRNA</text>
        <dbReference type="Rhea" id="RHEA:22376"/>
        <dbReference type="Rhea" id="RHEA-COMP:10085"/>
        <dbReference type="Rhea" id="RHEA-COMP:10087"/>
        <dbReference type="ChEBI" id="CHEBI:65314"/>
        <dbReference type="ChEBI" id="CHEBI:65315"/>
        <dbReference type="EC" id="5.4.99.12"/>
    </reaction>
</comment>
<comment type="caution">
    <text evidence="9">The sequence shown here is derived from an EMBL/GenBank/DDBJ whole genome shotgun (WGS) entry which is preliminary data.</text>
</comment>
<dbReference type="PANTHER" id="PTHR11142">
    <property type="entry name" value="PSEUDOURIDYLATE SYNTHASE"/>
    <property type="match status" value="1"/>
</dbReference>
<feature type="domain" description="Pseudouridine synthase I TruA alpha/beta" evidence="8">
    <location>
        <begin position="143"/>
        <end position="239"/>
    </location>
</feature>
<accession>A0A7V4CHT3</accession>
<reference evidence="9" key="1">
    <citation type="journal article" date="2020" name="mSystems">
        <title>Genome- and Community-Level Interaction Insights into Carbon Utilization and Element Cycling Functions of Hydrothermarchaeota in Hydrothermal Sediment.</title>
        <authorList>
            <person name="Zhou Z."/>
            <person name="Liu Y."/>
            <person name="Xu W."/>
            <person name="Pan J."/>
            <person name="Luo Z.H."/>
            <person name="Li M."/>
        </authorList>
    </citation>
    <scope>NUCLEOTIDE SEQUENCE [LARGE SCALE GENOMIC DNA]</scope>
    <source>
        <strain evidence="9">SpSt-655</strain>
    </source>
</reference>
<evidence type="ECO:0000256" key="6">
    <source>
        <dbReference type="PIRSR" id="PIRSR001430-2"/>
    </source>
</evidence>
<evidence type="ECO:0000256" key="5">
    <source>
        <dbReference type="PIRSR" id="PIRSR001430-1"/>
    </source>
</evidence>
<evidence type="ECO:0000259" key="8">
    <source>
        <dbReference type="Pfam" id="PF01416"/>
    </source>
</evidence>
<gene>
    <name evidence="4 9" type="primary">truA</name>
    <name evidence="9" type="ORF">ENU28_02275</name>
</gene>
<dbReference type="NCBIfam" id="TIGR00071">
    <property type="entry name" value="hisT_truA"/>
    <property type="match status" value="1"/>
</dbReference>
<comment type="similarity">
    <text evidence="1 4 7">Belongs to the tRNA pseudouridine synthase TruA family.</text>
</comment>
<feature type="domain" description="Pseudouridine synthase I TruA alpha/beta" evidence="8">
    <location>
        <begin position="8"/>
        <end position="105"/>
    </location>
</feature>
<dbReference type="InterPro" id="IPR020097">
    <property type="entry name" value="PsdUridine_synth_TruA_a/b_dom"/>
</dbReference>
<dbReference type="Pfam" id="PF01416">
    <property type="entry name" value="PseudoU_synth_1"/>
    <property type="match status" value="2"/>
</dbReference>
<dbReference type="Gene3D" id="3.30.70.580">
    <property type="entry name" value="Pseudouridine synthase I, catalytic domain, N-terminal subdomain"/>
    <property type="match status" value="1"/>
</dbReference>
<evidence type="ECO:0000256" key="3">
    <source>
        <dbReference type="ARBA" id="ARBA00023235"/>
    </source>
</evidence>
<dbReference type="CDD" id="cd02570">
    <property type="entry name" value="PseudoU_synth_EcTruA"/>
    <property type="match status" value="1"/>
</dbReference>
<dbReference type="PIRSF" id="PIRSF001430">
    <property type="entry name" value="tRNA_psdUrid_synth"/>
    <property type="match status" value="1"/>
</dbReference>
<comment type="function">
    <text evidence="4">Formation of pseudouridine at positions 38, 39 and 40 in the anticodon stem and loop of transfer RNAs.</text>
</comment>
<evidence type="ECO:0000256" key="7">
    <source>
        <dbReference type="RuleBase" id="RU003792"/>
    </source>
</evidence>
<comment type="caution">
    <text evidence="4">Lacks conserved residue(s) required for the propagation of feature annotation.</text>
</comment>
<dbReference type="EC" id="5.4.99.12" evidence="4"/>
<sequence>MKNFLLTIEFDGHDFFGWQEQKNKRTVAGEIKKVLKEILRKEIKLSGMGRTDRGVSALKYFCNFRVSSDSEINLENLRKRINFLLPSEIYVKEIKEVPLDFNARYAVKRKIYCYFVTTEISPVKRYYFWEVPKEIDLKKMEEASKLFIGEKDFSKFCYYSGKGICRIEEIKIIKKNKEIIFKIIGNRFLYKMVRRIVGALIDVGINKRRIEDVENALLGKKHLPLATAPAKGLILWDCEIDPKETEKNF</sequence>
<comment type="subunit">
    <text evidence="4">Homodimer.</text>
</comment>
<name>A0A7V4CHT3_UNCW3</name>
<dbReference type="GO" id="GO:0003723">
    <property type="term" value="F:RNA binding"/>
    <property type="evidence" value="ECO:0007669"/>
    <property type="project" value="InterPro"/>
</dbReference>
<dbReference type="InterPro" id="IPR001406">
    <property type="entry name" value="PsdUridine_synth_TruA"/>
</dbReference>
<dbReference type="SUPFAM" id="SSF55120">
    <property type="entry name" value="Pseudouridine synthase"/>
    <property type="match status" value="1"/>
</dbReference>
<dbReference type="PANTHER" id="PTHR11142:SF0">
    <property type="entry name" value="TRNA PSEUDOURIDINE SYNTHASE-LIKE 1"/>
    <property type="match status" value="1"/>
</dbReference>
<evidence type="ECO:0000256" key="2">
    <source>
        <dbReference type="ARBA" id="ARBA00022694"/>
    </source>
</evidence>
<dbReference type="FunFam" id="3.30.70.580:FF:000001">
    <property type="entry name" value="tRNA pseudouridine synthase A"/>
    <property type="match status" value="1"/>
</dbReference>
<dbReference type="InterPro" id="IPR020095">
    <property type="entry name" value="PsdUridine_synth_TruA_C"/>
</dbReference>
<dbReference type="AlphaFoldDB" id="A0A7V4CHT3"/>